<organism evidence="2 3">
    <name type="scientific">Nonomuraea composti</name>
    <dbReference type="NCBI Taxonomy" id="2720023"/>
    <lineage>
        <taxon>Bacteria</taxon>
        <taxon>Bacillati</taxon>
        <taxon>Actinomycetota</taxon>
        <taxon>Actinomycetes</taxon>
        <taxon>Streptosporangiales</taxon>
        <taxon>Streptosporangiaceae</taxon>
        <taxon>Nonomuraea</taxon>
    </lineage>
</organism>
<dbReference type="Proteomes" id="UP000696294">
    <property type="component" value="Unassembled WGS sequence"/>
</dbReference>
<protein>
    <submittedName>
        <fullName evidence="2">Uncharacterized protein</fullName>
    </submittedName>
</protein>
<sequence>MRAPVGGIDPLGATIGLVSPAVSVPSLWLTWRGLRLQREEEAGAVADRLAVKLMIAMLRERRPGEAVPVRLSAAAKVVERRLVVPMIDGLDEMDRSPSPEYASRAGHAIRALNDYRYADTKADVVVTCRSGHYEALAARDVRLRDAARVKLRPLRPADIAAFLRGRADDPGRWRPVLDAVRAAPAGVLACGLRTPWRLTAAAVVYEQRDPDGAYARDPAELLALGLATEEAIRAHLAGWFVHAAVRSHPGHLGYTVRNVQRWLSALAGHLDEAGGGEVGSRPARAVAAGGTARRADRRHGHRGHDRAGRGRGVAGLDAGGLSVRGCAGGGDPLDHRQLGRGP</sequence>
<evidence type="ECO:0000313" key="3">
    <source>
        <dbReference type="Proteomes" id="UP000696294"/>
    </source>
</evidence>
<proteinExistence type="predicted"/>
<name>A0ABX1AVV7_9ACTN</name>
<gene>
    <name evidence="2" type="ORF">HCN51_03295</name>
</gene>
<keyword evidence="3" id="KW-1185">Reference proteome</keyword>
<comment type="caution">
    <text evidence="2">The sequence shown here is derived from an EMBL/GenBank/DDBJ whole genome shotgun (WGS) entry which is preliminary data.</text>
</comment>
<evidence type="ECO:0000313" key="2">
    <source>
        <dbReference type="EMBL" id="NJP88490.1"/>
    </source>
</evidence>
<feature type="compositionally biased region" description="Basic residues" evidence="1">
    <location>
        <begin position="295"/>
        <end position="304"/>
    </location>
</feature>
<evidence type="ECO:0000256" key="1">
    <source>
        <dbReference type="SAM" id="MobiDB-lite"/>
    </source>
</evidence>
<accession>A0ABX1AVV7</accession>
<feature type="region of interest" description="Disordered" evidence="1">
    <location>
        <begin position="288"/>
        <end position="316"/>
    </location>
</feature>
<reference evidence="2 3" key="1">
    <citation type="submission" date="2020-03" db="EMBL/GenBank/DDBJ databases">
        <title>WGS of actinomycetes isolated from Thailand.</title>
        <authorList>
            <person name="Thawai C."/>
        </authorList>
    </citation>
    <scope>NUCLEOTIDE SEQUENCE [LARGE SCALE GENOMIC DNA]</scope>
    <source>
        <strain evidence="2 3">FMUSA5-5</strain>
    </source>
</reference>
<dbReference type="RefSeq" id="WP_168006634.1">
    <property type="nucleotide sequence ID" value="NZ_JAATEP010000002.1"/>
</dbReference>
<dbReference type="EMBL" id="JAATEP010000002">
    <property type="protein sequence ID" value="NJP88490.1"/>
    <property type="molecule type" value="Genomic_DNA"/>
</dbReference>